<feature type="compositionally biased region" description="Polar residues" evidence="1">
    <location>
        <begin position="34"/>
        <end position="43"/>
    </location>
</feature>
<evidence type="ECO:0000313" key="3">
    <source>
        <dbReference type="Proteomes" id="UP000815677"/>
    </source>
</evidence>
<reference evidence="2" key="1">
    <citation type="submission" date="2014-09" db="EMBL/GenBank/DDBJ databases">
        <title>Genome sequence of the luminous mushroom Mycena chlorophos for searching fungal bioluminescence genes.</title>
        <authorList>
            <person name="Tanaka Y."/>
            <person name="Kasuga D."/>
            <person name="Oba Y."/>
            <person name="Hase S."/>
            <person name="Sato K."/>
            <person name="Oba Y."/>
            <person name="Sakakibara Y."/>
        </authorList>
    </citation>
    <scope>NUCLEOTIDE SEQUENCE</scope>
</reference>
<feature type="region of interest" description="Disordered" evidence="1">
    <location>
        <begin position="1"/>
        <end position="99"/>
    </location>
</feature>
<evidence type="ECO:0000256" key="1">
    <source>
        <dbReference type="SAM" id="MobiDB-lite"/>
    </source>
</evidence>
<organism evidence="2 3">
    <name type="scientific">Mycena chlorophos</name>
    <name type="common">Agaric fungus</name>
    <name type="synonym">Agaricus chlorophos</name>
    <dbReference type="NCBI Taxonomy" id="658473"/>
    <lineage>
        <taxon>Eukaryota</taxon>
        <taxon>Fungi</taxon>
        <taxon>Dikarya</taxon>
        <taxon>Basidiomycota</taxon>
        <taxon>Agaricomycotina</taxon>
        <taxon>Agaricomycetes</taxon>
        <taxon>Agaricomycetidae</taxon>
        <taxon>Agaricales</taxon>
        <taxon>Marasmiineae</taxon>
        <taxon>Mycenaceae</taxon>
        <taxon>Mycena</taxon>
    </lineage>
</organism>
<sequence length="99" mass="10591">MFPLLPLSSDAGSPHERLGSDAGSSRIRTRRDSVTSSRPSSPANGPPLTGTLAVIKAQTLRRSRPRNKKTGDASAAKFAQSLEMGAPSPPKRQRTEEHD</sequence>
<dbReference type="EMBL" id="DF845896">
    <property type="protein sequence ID" value="GAT49821.1"/>
    <property type="molecule type" value="Genomic_DNA"/>
</dbReference>
<dbReference type="Proteomes" id="UP000815677">
    <property type="component" value="Unassembled WGS sequence"/>
</dbReference>
<protein>
    <submittedName>
        <fullName evidence="2">Uncharacterized protein</fullName>
    </submittedName>
</protein>
<proteinExistence type="predicted"/>
<name>A0ABQ0LFA6_MYCCL</name>
<evidence type="ECO:0000313" key="2">
    <source>
        <dbReference type="EMBL" id="GAT49821.1"/>
    </source>
</evidence>
<gene>
    <name evidence="2" type="ORF">MCHLO_07109</name>
</gene>
<accession>A0ABQ0LFA6</accession>
<keyword evidence="3" id="KW-1185">Reference proteome</keyword>
<feature type="compositionally biased region" description="Basic residues" evidence="1">
    <location>
        <begin position="59"/>
        <end position="68"/>
    </location>
</feature>